<sequence length="63" mass="7528">MRRRETPQHEQLLLELYFWKHYMPQASSDQVAVASDTLSQADFDAMAQTTSYQKFRRKYSLRA</sequence>
<dbReference type="Proteomes" id="UP001151582">
    <property type="component" value="Unassembled WGS sequence"/>
</dbReference>
<gene>
    <name evidence="1" type="ORF">H4R34_002150</name>
</gene>
<name>A0A9W8E9K3_9FUNG</name>
<dbReference type="EMBL" id="JANBQB010000133">
    <property type="protein sequence ID" value="KAJ1981227.1"/>
    <property type="molecule type" value="Genomic_DNA"/>
</dbReference>
<dbReference type="AlphaFoldDB" id="A0A9W8E9K3"/>
<reference evidence="1" key="1">
    <citation type="submission" date="2022-07" db="EMBL/GenBank/DDBJ databases">
        <title>Phylogenomic reconstructions and comparative analyses of Kickxellomycotina fungi.</title>
        <authorList>
            <person name="Reynolds N.K."/>
            <person name="Stajich J.E."/>
            <person name="Barry K."/>
            <person name="Grigoriev I.V."/>
            <person name="Crous P."/>
            <person name="Smith M.E."/>
        </authorList>
    </citation>
    <scope>NUCLEOTIDE SEQUENCE</scope>
    <source>
        <strain evidence="1">RSA 567</strain>
    </source>
</reference>
<evidence type="ECO:0000313" key="1">
    <source>
        <dbReference type="EMBL" id="KAJ1981227.1"/>
    </source>
</evidence>
<protein>
    <submittedName>
        <fullName evidence="1">Uncharacterized protein</fullName>
    </submittedName>
</protein>
<keyword evidence="2" id="KW-1185">Reference proteome</keyword>
<evidence type="ECO:0000313" key="2">
    <source>
        <dbReference type="Proteomes" id="UP001151582"/>
    </source>
</evidence>
<accession>A0A9W8E9K3</accession>
<organism evidence="1 2">
    <name type="scientific">Dimargaris verticillata</name>
    <dbReference type="NCBI Taxonomy" id="2761393"/>
    <lineage>
        <taxon>Eukaryota</taxon>
        <taxon>Fungi</taxon>
        <taxon>Fungi incertae sedis</taxon>
        <taxon>Zoopagomycota</taxon>
        <taxon>Kickxellomycotina</taxon>
        <taxon>Dimargaritomycetes</taxon>
        <taxon>Dimargaritales</taxon>
        <taxon>Dimargaritaceae</taxon>
        <taxon>Dimargaris</taxon>
    </lineage>
</organism>
<proteinExistence type="predicted"/>
<comment type="caution">
    <text evidence="1">The sequence shown here is derived from an EMBL/GenBank/DDBJ whole genome shotgun (WGS) entry which is preliminary data.</text>
</comment>